<feature type="region of interest" description="Disordered" evidence="1">
    <location>
        <begin position="1"/>
        <end position="40"/>
    </location>
</feature>
<dbReference type="EMBL" id="CAMXCT020005101">
    <property type="protein sequence ID" value="CAL1164770.1"/>
    <property type="molecule type" value="Genomic_DNA"/>
</dbReference>
<dbReference type="EMBL" id="CAMXCT010005101">
    <property type="protein sequence ID" value="CAI4011395.1"/>
    <property type="molecule type" value="Genomic_DNA"/>
</dbReference>
<keyword evidence="4" id="KW-1185">Reference proteome</keyword>
<dbReference type="EMBL" id="CAMXCT030005101">
    <property type="protein sequence ID" value="CAL4798707.1"/>
    <property type="molecule type" value="Genomic_DNA"/>
</dbReference>
<evidence type="ECO:0000313" key="2">
    <source>
        <dbReference type="EMBL" id="CAI4011395.1"/>
    </source>
</evidence>
<proteinExistence type="predicted"/>
<protein>
    <submittedName>
        <fullName evidence="2">Uncharacterized protein</fullName>
    </submittedName>
</protein>
<reference evidence="2" key="1">
    <citation type="submission" date="2022-10" db="EMBL/GenBank/DDBJ databases">
        <authorList>
            <person name="Chen Y."/>
            <person name="Dougan E. K."/>
            <person name="Chan C."/>
            <person name="Rhodes N."/>
            <person name="Thang M."/>
        </authorList>
    </citation>
    <scope>NUCLEOTIDE SEQUENCE</scope>
</reference>
<accession>A0A9P1GF99</accession>
<organism evidence="2">
    <name type="scientific">Cladocopium goreaui</name>
    <dbReference type="NCBI Taxonomy" id="2562237"/>
    <lineage>
        <taxon>Eukaryota</taxon>
        <taxon>Sar</taxon>
        <taxon>Alveolata</taxon>
        <taxon>Dinophyceae</taxon>
        <taxon>Suessiales</taxon>
        <taxon>Symbiodiniaceae</taxon>
        <taxon>Cladocopium</taxon>
    </lineage>
</organism>
<evidence type="ECO:0000313" key="3">
    <source>
        <dbReference type="EMBL" id="CAL1164770.1"/>
    </source>
</evidence>
<evidence type="ECO:0000313" key="4">
    <source>
        <dbReference type="Proteomes" id="UP001152797"/>
    </source>
</evidence>
<evidence type="ECO:0000256" key="1">
    <source>
        <dbReference type="SAM" id="MobiDB-lite"/>
    </source>
</evidence>
<dbReference type="Proteomes" id="UP001152797">
    <property type="component" value="Unassembled WGS sequence"/>
</dbReference>
<gene>
    <name evidence="2" type="ORF">C1SCF055_LOCUS36565</name>
</gene>
<name>A0A9P1GF99_9DINO</name>
<dbReference type="AlphaFoldDB" id="A0A9P1GF99"/>
<sequence length="84" mass="9017">MATGGLGEGVVQLQRGDPARGRQACRGSAKHAEQESRKANDGSFYTFDEFAPSQDISHISPYFNQVFSAKAPNQSEPCGALVRS</sequence>
<reference evidence="3" key="2">
    <citation type="submission" date="2024-04" db="EMBL/GenBank/DDBJ databases">
        <authorList>
            <person name="Chen Y."/>
            <person name="Shah S."/>
            <person name="Dougan E. K."/>
            <person name="Thang M."/>
            <person name="Chan C."/>
        </authorList>
    </citation>
    <scope>NUCLEOTIDE SEQUENCE [LARGE SCALE GENOMIC DNA]</scope>
</reference>
<comment type="caution">
    <text evidence="2">The sequence shown here is derived from an EMBL/GenBank/DDBJ whole genome shotgun (WGS) entry which is preliminary data.</text>
</comment>
<feature type="compositionally biased region" description="Basic and acidic residues" evidence="1">
    <location>
        <begin position="30"/>
        <end position="40"/>
    </location>
</feature>